<accession>A0A974S4Y1</accession>
<sequence>MRDAEQLSALVIDLLQPPDLRPKDIWVDNCGHGFGAGVFHQRANQDAISLSEFIFLVHTLLPPDAIDARN</sequence>
<name>A0A974S4Y1_9SPHN</name>
<proteinExistence type="predicted"/>
<evidence type="ECO:0000313" key="2">
    <source>
        <dbReference type="Proteomes" id="UP000595894"/>
    </source>
</evidence>
<organism evidence="1 2">
    <name type="scientific">Sphingomonas aliaeris</name>
    <dbReference type="NCBI Taxonomy" id="2759526"/>
    <lineage>
        <taxon>Bacteria</taxon>
        <taxon>Pseudomonadati</taxon>
        <taxon>Pseudomonadota</taxon>
        <taxon>Alphaproteobacteria</taxon>
        <taxon>Sphingomonadales</taxon>
        <taxon>Sphingomonadaceae</taxon>
        <taxon>Sphingomonas</taxon>
    </lineage>
</organism>
<protein>
    <submittedName>
        <fullName evidence="1">Uncharacterized protein</fullName>
    </submittedName>
</protein>
<reference evidence="2" key="1">
    <citation type="submission" date="2020-09" db="EMBL/GenBank/DDBJ databases">
        <title>Sphingomonas sp., a new species isolated from pork steak.</title>
        <authorList>
            <person name="Heidler von Heilborn D."/>
        </authorList>
    </citation>
    <scope>NUCLEOTIDE SEQUENCE [LARGE SCALE GENOMIC DNA]</scope>
</reference>
<dbReference type="Proteomes" id="UP000595894">
    <property type="component" value="Chromosome"/>
</dbReference>
<dbReference type="AlphaFoldDB" id="A0A974S4Y1"/>
<dbReference type="EMBL" id="CP061035">
    <property type="protein sequence ID" value="QQV77530.1"/>
    <property type="molecule type" value="Genomic_DNA"/>
</dbReference>
<evidence type="ECO:0000313" key="1">
    <source>
        <dbReference type="EMBL" id="QQV77530.1"/>
    </source>
</evidence>
<dbReference type="KEGG" id="sari:H5J25_01580"/>
<dbReference type="RefSeq" id="WP_202094059.1">
    <property type="nucleotide sequence ID" value="NZ_CP061035.1"/>
</dbReference>
<gene>
    <name evidence="1" type="ORF">H5J25_01580</name>
</gene>
<keyword evidence="2" id="KW-1185">Reference proteome</keyword>